<dbReference type="CDD" id="cd01300">
    <property type="entry name" value="YtcJ_like"/>
    <property type="match status" value="1"/>
</dbReference>
<sequence>MKILRPYYILIALTSFFACEEKQNADLVIKGGKVATVDESFSIKQAVAIKGNKIIYVGNEEAVEKYIGQQTKVIDASGKFVMPGMHDAHCHPYNLGHVEGEEEEDNYFSVGGSKDLDDLVAKVKEKIKTMKPGDWLIGGGWDQNEWPDKQFPVHDKLSAVSPDNPVFLYRHGGNSAFVNAKALEIAGITAETPDPFGGRIYRKPNGDPTGFVSNMGNNMVHKHFPKPNKPLEWYHKKYLNAFKTCNEAGLTAVTDAGIDSEHIEIYKSMVDSGTTTIRANVMLLNPREGDLEKQFRDVRVLNYGGEEMMQVRSIKMYYDGTVGSRGAAFFEPYLDDPERDDNIGVTEVPVDHVYKVARTALKTGMQVCPHALGIRANSEILDAFEKALKENPIEDHRFRSEHAEVVTAEDIKRFAEIGVIPSVQPVHCTSDMTFLEDRIGKQRCKESASPWRGMIDAGLKIACGSDFAVESHKPLWGIYAAITRQDHLGLPEDGWYAEHCMTREEAIKGYTIWAAHAAFWDDILGSLETGKLADIVILDKDILTIAPKEILTTKVLYTIVNGKIVYQMDRQ</sequence>
<comment type="caution">
    <text evidence="2">The sequence shown here is derived from an EMBL/GenBank/DDBJ whole genome shotgun (WGS) entry which is preliminary data.</text>
</comment>
<dbReference type="PROSITE" id="PS51257">
    <property type="entry name" value="PROKAR_LIPOPROTEIN"/>
    <property type="match status" value="1"/>
</dbReference>
<proteinExistence type="predicted"/>
<accession>A0ABT8KVB9</accession>
<dbReference type="SUPFAM" id="SSF51338">
    <property type="entry name" value="Composite domain of metallo-dependent hydrolases"/>
    <property type="match status" value="1"/>
</dbReference>
<name>A0ABT8KVB9_9BACT</name>
<evidence type="ECO:0000259" key="1">
    <source>
        <dbReference type="Pfam" id="PF07969"/>
    </source>
</evidence>
<reference evidence="2" key="1">
    <citation type="submission" date="2023-06" db="EMBL/GenBank/DDBJ databases">
        <title>Genomic of Parafulvivirga corallium.</title>
        <authorList>
            <person name="Wang G."/>
        </authorList>
    </citation>
    <scope>NUCLEOTIDE SEQUENCE</scope>
    <source>
        <strain evidence="2">BMA10</strain>
    </source>
</reference>
<protein>
    <submittedName>
        <fullName evidence="2">Amidohydrolase</fullName>
    </submittedName>
</protein>
<dbReference type="PANTHER" id="PTHR22642:SF2">
    <property type="entry name" value="PROTEIN LONG AFTER FAR-RED 3"/>
    <property type="match status" value="1"/>
</dbReference>
<dbReference type="RefSeq" id="WP_346754125.1">
    <property type="nucleotide sequence ID" value="NZ_JAUJEA010000009.1"/>
</dbReference>
<feature type="domain" description="Amidohydrolase 3" evidence="1">
    <location>
        <begin position="72"/>
        <end position="566"/>
    </location>
</feature>
<dbReference type="Pfam" id="PF07969">
    <property type="entry name" value="Amidohydro_3"/>
    <property type="match status" value="1"/>
</dbReference>
<dbReference type="Proteomes" id="UP001172082">
    <property type="component" value="Unassembled WGS sequence"/>
</dbReference>
<keyword evidence="3" id="KW-1185">Reference proteome</keyword>
<dbReference type="InterPro" id="IPR033932">
    <property type="entry name" value="YtcJ-like"/>
</dbReference>
<evidence type="ECO:0000313" key="2">
    <source>
        <dbReference type="EMBL" id="MDN5204104.1"/>
    </source>
</evidence>
<organism evidence="2 3">
    <name type="scientific">Splendidivirga corallicola</name>
    <dbReference type="NCBI Taxonomy" id="3051826"/>
    <lineage>
        <taxon>Bacteria</taxon>
        <taxon>Pseudomonadati</taxon>
        <taxon>Bacteroidota</taxon>
        <taxon>Cytophagia</taxon>
        <taxon>Cytophagales</taxon>
        <taxon>Splendidivirgaceae</taxon>
        <taxon>Splendidivirga</taxon>
    </lineage>
</organism>
<dbReference type="EMBL" id="JAUJEA010000009">
    <property type="protein sequence ID" value="MDN5204104.1"/>
    <property type="molecule type" value="Genomic_DNA"/>
</dbReference>
<dbReference type="Gene3D" id="3.10.310.70">
    <property type="match status" value="1"/>
</dbReference>
<dbReference type="SUPFAM" id="SSF51556">
    <property type="entry name" value="Metallo-dependent hydrolases"/>
    <property type="match status" value="1"/>
</dbReference>
<dbReference type="InterPro" id="IPR011059">
    <property type="entry name" value="Metal-dep_hydrolase_composite"/>
</dbReference>
<dbReference type="Gene3D" id="2.30.40.10">
    <property type="entry name" value="Urease, subunit C, domain 1"/>
    <property type="match status" value="1"/>
</dbReference>
<dbReference type="Gene3D" id="3.20.20.140">
    <property type="entry name" value="Metal-dependent hydrolases"/>
    <property type="match status" value="1"/>
</dbReference>
<dbReference type="PANTHER" id="PTHR22642">
    <property type="entry name" value="IMIDAZOLONEPROPIONASE"/>
    <property type="match status" value="1"/>
</dbReference>
<gene>
    <name evidence="2" type="ORF">QQ008_22115</name>
</gene>
<evidence type="ECO:0000313" key="3">
    <source>
        <dbReference type="Proteomes" id="UP001172082"/>
    </source>
</evidence>
<dbReference type="InterPro" id="IPR032466">
    <property type="entry name" value="Metal_Hydrolase"/>
</dbReference>
<dbReference type="InterPro" id="IPR013108">
    <property type="entry name" value="Amidohydro_3"/>
</dbReference>